<dbReference type="SUPFAM" id="SSF46689">
    <property type="entry name" value="Homeodomain-like"/>
    <property type="match status" value="1"/>
</dbReference>
<feature type="DNA-binding region" description="H-T-H motif" evidence="3">
    <location>
        <begin position="38"/>
        <end position="57"/>
    </location>
</feature>
<dbReference type="PANTHER" id="PTHR30055:SF183">
    <property type="entry name" value="NUCLEOID OCCLUSION FACTOR SLMA"/>
    <property type="match status" value="1"/>
</dbReference>
<accession>A0A9D7I7E4</accession>
<dbReference type="Proteomes" id="UP000886602">
    <property type="component" value="Unassembled WGS sequence"/>
</dbReference>
<feature type="domain" description="HTH tetR-type" evidence="4">
    <location>
        <begin position="15"/>
        <end position="75"/>
    </location>
</feature>
<keyword evidence="1" id="KW-0175">Coiled coil</keyword>
<dbReference type="GO" id="GO:0000976">
    <property type="term" value="F:transcription cis-regulatory region binding"/>
    <property type="evidence" value="ECO:0007669"/>
    <property type="project" value="TreeGrafter"/>
</dbReference>
<evidence type="ECO:0000259" key="4">
    <source>
        <dbReference type="PROSITE" id="PS50977"/>
    </source>
</evidence>
<name>A0A9D7I7E4_9RHOO</name>
<dbReference type="EMBL" id="JADJNC010000011">
    <property type="protein sequence ID" value="MBK7423196.1"/>
    <property type="molecule type" value="Genomic_DNA"/>
</dbReference>
<comment type="caution">
    <text evidence="5">The sequence shown here is derived from an EMBL/GenBank/DDBJ whole genome shotgun (WGS) entry which is preliminary data.</text>
</comment>
<evidence type="ECO:0000313" key="6">
    <source>
        <dbReference type="Proteomes" id="UP000886602"/>
    </source>
</evidence>
<keyword evidence="2 3" id="KW-0238">DNA-binding</keyword>
<evidence type="ECO:0000256" key="3">
    <source>
        <dbReference type="PROSITE-ProRule" id="PRU00335"/>
    </source>
</evidence>
<evidence type="ECO:0000313" key="5">
    <source>
        <dbReference type="EMBL" id="MBK7423196.1"/>
    </source>
</evidence>
<evidence type="ECO:0000256" key="2">
    <source>
        <dbReference type="ARBA" id="ARBA00023125"/>
    </source>
</evidence>
<dbReference type="SUPFAM" id="SSF48498">
    <property type="entry name" value="Tetracyclin repressor-like, C-terminal domain"/>
    <property type="match status" value="1"/>
</dbReference>
<dbReference type="InterPro" id="IPR050109">
    <property type="entry name" value="HTH-type_TetR-like_transc_reg"/>
</dbReference>
<dbReference type="InterPro" id="IPR001647">
    <property type="entry name" value="HTH_TetR"/>
</dbReference>
<dbReference type="PANTHER" id="PTHR30055">
    <property type="entry name" value="HTH-TYPE TRANSCRIPTIONAL REGULATOR RUTR"/>
    <property type="match status" value="1"/>
</dbReference>
<dbReference type="Pfam" id="PF17932">
    <property type="entry name" value="TetR_C_24"/>
    <property type="match status" value="1"/>
</dbReference>
<dbReference type="AlphaFoldDB" id="A0A9D7I7E4"/>
<dbReference type="Pfam" id="PF00440">
    <property type="entry name" value="TetR_N"/>
    <property type="match status" value="1"/>
</dbReference>
<dbReference type="PRINTS" id="PR00455">
    <property type="entry name" value="HTHTETR"/>
</dbReference>
<dbReference type="PROSITE" id="PS50977">
    <property type="entry name" value="HTH_TETR_2"/>
    <property type="match status" value="1"/>
</dbReference>
<evidence type="ECO:0000256" key="1">
    <source>
        <dbReference type="ARBA" id="ARBA00023054"/>
    </source>
</evidence>
<dbReference type="InterPro" id="IPR009057">
    <property type="entry name" value="Homeodomain-like_sf"/>
</dbReference>
<dbReference type="Gene3D" id="1.10.357.10">
    <property type="entry name" value="Tetracycline Repressor, domain 2"/>
    <property type="match status" value="1"/>
</dbReference>
<protein>
    <submittedName>
        <fullName evidence="5">TetR family transcriptional regulator</fullName>
    </submittedName>
</protein>
<dbReference type="GO" id="GO:0003700">
    <property type="term" value="F:DNA-binding transcription factor activity"/>
    <property type="evidence" value="ECO:0007669"/>
    <property type="project" value="TreeGrafter"/>
</dbReference>
<dbReference type="InterPro" id="IPR036271">
    <property type="entry name" value="Tet_transcr_reg_TetR-rel_C_sf"/>
</dbReference>
<gene>
    <name evidence="5" type="ORF">IPJ48_08900</name>
</gene>
<reference evidence="5" key="1">
    <citation type="submission" date="2020-10" db="EMBL/GenBank/DDBJ databases">
        <title>Connecting structure to function with the recovery of over 1000 high-quality activated sludge metagenome-assembled genomes encoding full-length rRNA genes using long-read sequencing.</title>
        <authorList>
            <person name="Singleton C.M."/>
            <person name="Petriglieri F."/>
            <person name="Kristensen J.M."/>
            <person name="Kirkegaard R.H."/>
            <person name="Michaelsen T.Y."/>
            <person name="Andersen M.H."/>
            <person name="Karst S.M."/>
            <person name="Dueholm M.S."/>
            <person name="Nielsen P.H."/>
            <person name="Albertsen M."/>
        </authorList>
    </citation>
    <scope>NUCLEOTIDE SEQUENCE</scope>
    <source>
        <strain evidence="5">EsbW_18-Q3-R4-48_MAXAC.044</strain>
    </source>
</reference>
<dbReference type="InterPro" id="IPR041490">
    <property type="entry name" value="KstR2_TetR_C"/>
</dbReference>
<proteinExistence type="predicted"/>
<sequence>MPRGRKPRSAVPPEANRREELLHAAARLFVEKGFDATTTRDIAQAVGMRSGSPFYHFRSKQDLLKAAIADGLETGYRRLQAAVEGIDDAEQRLRIMIRTHLGNLLEGECQAPMLLYETRSLDAAARAEIATITDRYQKPWQSTLDALALSGRLRGSAPPVRLYIFGMLNWSTQWYRPDGALSIDQLSECAIDMLLEPGQKTHE</sequence>
<organism evidence="5 6">
    <name type="scientific">Candidatus Propionivibrio dominans</name>
    <dbReference type="NCBI Taxonomy" id="2954373"/>
    <lineage>
        <taxon>Bacteria</taxon>
        <taxon>Pseudomonadati</taxon>
        <taxon>Pseudomonadota</taxon>
        <taxon>Betaproteobacteria</taxon>
        <taxon>Rhodocyclales</taxon>
        <taxon>Rhodocyclaceae</taxon>
        <taxon>Propionivibrio</taxon>
    </lineage>
</organism>